<dbReference type="RefSeq" id="WP_301191326.1">
    <property type="nucleotide sequence ID" value="NZ_JAPDPJ010000036.1"/>
</dbReference>
<keyword evidence="4" id="KW-0804">Transcription</keyword>
<keyword evidence="2" id="KW-0805">Transcription regulation</keyword>
<dbReference type="SMART" id="SM00421">
    <property type="entry name" value="HTH_LUXR"/>
    <property type="match status" value="1"/>
</dbReference>
<dbReference type="CDD" id="cd06171">
    <property type="entry name" value="Sigma70_r4"/>
    <property type="match status" value="1"/>
</dbReference>
<dbReference type="SUPFAM" id="SSF88946">
    <property type="entry name" value="Sigma2 domain of RNA polymerase sigma factors"/>
    <property type="match status" value="1"/>
</dbReference>
<reference evidence="7" key="1">
    <citation type="submission" date="2022-10" db="EMBL/GenBank/DDBJ databases">
        <authorList>
            <person name="Yu W.X."/>
        </authorList>
    </citation>
    <scope>NUCLEOTIDE SEQUENCE</scope>
    <source>
        <strain evidence="7">AAT</strain>
    </source>
</reference>
<dbReference type="Pfam" id="PF04542">
    <property type="entry name" value="Sigma70_r2"/>
    <property type="match status" value="1"/>
</dbReference>
<dbReference type="AlphaFoldDB" id="A0AAE3M602"/>
<feature type="domain" description="HTH luxR-type" evidence="6">
    <location>
        <begin position="126"/>
        <end position="184"/>
    </location>
</feature>
<evidence type="ECO:0000256" key="3">
    <source>
        <dbReference type="ARBA" id="ARBA00023082"/>
    </source>
</evidence>
<evidence type="ECO:0000259" key="6">
    <source>
        <dbReference type="SMART" id="SM00421"/>
    </source>
</evidence>
<dbReference type="GO" id="GO:0003677">
    <property type="term" value="F:DNA binding"/>
    <property type="evidence" value="ECO:0007669"/>
    <property type="project" value="InterPro"/>
</dbReference>
<dbReference type="GO" id="GO:0006352">
    <property type="term" value="P:DNA-templated transcription initiation"/>
    <property type="evidence" value="ECO:0007669"/>
    <property type="project" value="InterPro"/>
</dbReference>
<gene>
    <name evidence="7" type="ORF">OM075_14900</name>
</gene>
<dbReference type="PANTHER" id="PTHR43133">
    <property type="entry name" value="RNA POLYMERASE ECF-TYPE SIGMA FACTO"/>
    <property type="match status" value="1"/>
</dbReference>
<organism evidence="7 8">
    <name type="scientific">Plebeiibacterium sediminum</name>
    <dbReference type="NCBI Taxonomy" id="2992112"/>
    <lineage>
        <taxon>Bacteria</taxon>
        <taxon>Pseudomonadati</taxon>
        <taxon>Bacteroidota</taxon>
        <taxon>Bacteroidia</taxon>
        <taxon>Marinilabiliales</taxon>
        <taxon>Marinilabiliaceae</taxon>
        <taxon>Plebeiibacterium</taxon>
    </lineage>
</organism>
<name>A0AAE3M602_9BACT</name>
<evidence type="ECO:0000256" key="1">
    <source>
        <dbReference type="ARBA" id="ARBA00010641"/>
    </source>
</evidence>
<dbReference type="InterPro" id="IPR014284">
    <property type="entry name" value="RNA_pol_sigma-70_dom"/>
</dbReference>
<dbReference type="NCBIfam" id="TIGR02985">
    <property type="entry name" value="Sig70_bacteroi1"/>
    <property type="match status" value="1"/>
</dbReference>
<dbReference type="SUPFAM" id="SSF88659">
    <property type="entry name" value="Sigma3 and sigma4 domains of RNA polymerase sigma factors"/>
    <property type="match status" value="1"/>
</dbReference>
<comment type="caution">
    <text evidence="7">The sequence shown here is derived from an EMBL/GenBank/DDBJ whole genome shotgun (WGS) entry which is preliminary data.</text>
</comment>
<keyword evidence="3" id="KW-0731">Sigma factor</keyword>
<dbReference type="NCBIfam" id="TIGR02937">
    <property type="entry name" value="sigma70-ECF"/>
    <property type="match status" value="1"/>
</dbReference>
<dbReference type="InterPro" id="IPR000792">
    <property type="entry name" value="Tscrpt_reg_LuxR_C"/>
</dbReference>
<dbReference type="PRINTS" id="PR00038">
    <property type="entry name" value="HTHLUXR"/>
</dbReference>
<accession>A0AAE3M602</accession>
<dbReference type="InterPro" id="IPR007627">
    <property type="entry name" value="RNA_pol_sigma70_r2"/>
</dbReference>
<dbReference type="InterPro" id="IPR013324">
    <property type="entry name" value="RNA_pol_sigma_r3/r4-like"/>
</dbReference>
<keyword evidence="5" id="KW-0812">Transmembrane</keyword>
<proteinExistence type="inferred from homology"/>
<dbReference type="Gene3D" id="1.10.10.10">
    <property type="entry name" value="Winged helix-like DNA-binding domain superfamily/Winged helix DNA-binding domain"/>
    <property type="match status" value="1"/>
</dbReference>
<evidence type="ECO:0000256" key="4">
    <source>
        <dbReference type="ARBA" id="ARBA00023163"/>
    </source>
</evidence>
<dbReference type="InterPro" id="IPR014327">
    <property type="entry name" value="RNA_pol_sigma70_bacteroid"/>
</dbReference>
<dbReference type="EMBL" id="JAPDPJ010000036">
    <property type="protein sequence ID" value="MCW3787762.1"/>
    <property type="molecule type" value="Genomic_DNA"/>
</dbReference>
<sequence>MNIKNEQILKGVNEKDKQSWQFLFDHYYPSLCSYVERFLKDTEMAQDVVQEVFIGLWKSQQQFDDVKNLTYYLYKSCYHRSLNHIRNQKARDNKLESIDDKNAFESEEVYEETLKEEIVRLLYHHINKLPTQQKEVLLLRLKGYGWTEIAEELDISINTIKTYRQRAFKSLSAQMNVSELFVAILFFSVQMFSNH</sequence>
<evidence type="ECO:0000313" key="7">
    <source>
        <dbReference type="EMBL" id="MCW3787762.1"/>
    </source>
</evidence>
<dbReference type="GO" id="GO:0016987">
    <property type="term" value="F:sigma factor activity"/>
    <property type="evidence" value="ECO:0007669"/>
    <property type="project" value="UniProtKB-KW"/>
</dbReference>
<keyword evidence="8" id="KW-1185">Reference proteome</keyword>
<dbReference type="InterPro" id="IPR039425">
    <property type="entry name" value="RNA_pol_sigma-70-like"/>
</dbReference>
<feature type="transmembrane region" description="Helical" evidence="5">
    <location>
        <begin position="171"/>
        <end position="192"/>
    </location>
</feature>
<dbReference type="Gene3D" id="1.10.1740.10">
    <property type="match status" value="1"/>
</dbReference>
<evidence type="ECO:0000313" key="8">
    <source>
        <dbReference type="Proteomes" id="UP001209229"/>
    </source>
</evidence>
<evidence type="ECO:0000256" key="2">
    <source>
        <dbReference type="ARBA" id="ARBA00023015"/>
    </source>
</evidence>
<dbReference type="InterPro" id="IPR036388">
    <property type="entry name" value="WH-like_DNA-bd_sf"/>
</dbReference>
<dbReference type="InterPro" id="IPR013325">
    <property type="entry name" value="RNA_pol_sigma_r2"/>
</dbReference>
<dbReference type="PANTHER" id="PTHR43133:SF46">
    <property type="entry name" value="RNA POLYMERASE SIGMA-70 FACTOR ECF SUBFAMILY"/>
    <property type="match status" value="1"/>
</dbReference>
<keyword evidence="5" id="KW-0472">Membrane</keyword>
<comment type="similarity">
    <text evidence="1">Belongs to the sigma-70 factor family. ECF subfamily.</text>
</comment>
<dbReference type="InterPro" id="IPR013249">
    <property type="entry name" value="RNA_pol_sigma70_r4_t2"/>
</dbReference>
<evidence type="ECO:0000256" key="5">
    <source>
        <dbReference type="SAM" id="Phobius"/>
    </source>
</evidence>
<protein>
    <submittedName>
        <fullName evidence="7">RNA polymerase sigma-70 factor</fullName>
    </submittedName>
</protein>
<dbReference type="Proteomes" id="UP001209229">
    <property type="component" value="Unassembled WGS sequence"/>
</dbReference>
<keyword evidence="5" id="KW-1133">Transmembrane helix</keyword>
<dbReference type="Pfam" id="PF08281">
    <property type="entry name" value="Sigma70_r4_2"/>
    <property type="match status" value="1"/>
</dbReference>